<evidence type="ECO:0000256" key="3">
    <source>
        <dbReference type="ARBA" id="ARBA00022475"/>
    </source>
</evidence>
<evidence type="ECO:0000256" key="6">
    <source>
        <dbReference type="ARBA" id="ARBA00023288"/>
    </source>
</evidence>
<evidence type="ECO:0000256" key="4">
    <source>
        <dbReference type="ARBA" id="ARBA00022729"/>
    </source>
</evidence>
<organism evidence="8 9">
    <name type="scientific">Lactococcus garvieae DCC43</name>
    <dbReference type="NCBI Taxonomy" id="1231377"/>
    <lineage>
        <taxon>Bacteria</taxon>
        <taxon>Bacillati</taxon>
        <taxon>Bacillota</taxon>
        <taxon>Bacilli</taxon>
        <taxon>Lactobacillales</taxon>
        <taxon>Streptococcaceae</taxon>
        <taxon>Lactococcus</taxon>
    </lineage>
</organism>
<sequence length="356" mass="37386">MLEEFNLMNKRIFTLGALALASVTLLAGCRGRSSESSAAKTDLKVALVPSTGGVDDRSFNQSAWEGLQDWGKENGLSQSKGINYFNASSVSEYTTNFNSAVSAGYGLVFGVGFDLQEATSQAAKNNPDTKFTIIDSVIKDQDNVASATFSDQEAAYLAGVAAAKTTKTNKVGFIGGIASDIITAFQVGFQAGVKSVNPDIKVDVQYAGSFQDAAKGKTIAAAMYGSGNDVIYQAAGGSGSGVFSEAKALNVTKSEADKVWVIGVDQDQEYLGKYTSKDGKDSNFVLASSVKEVGVAVKDIANKTKDDKFPGGQVLNYNLANGGVSLAKDNLSDKTWQAVEKAKQDIIDGKVTVAEK</sequence>
<comment type="subcellular location">
    <subcellularLocation>
        <location evidence="1">Cell membrane</location>
        <topology evidence="1">Lipid-anchor</topology>
    </subcellularLocation>
</comment>
<evidence type="ECO:0000259" key="7">
    <source>
        <dbReference type="Pfam" id="PF02608"/>
    </source>
</evidence>
<evidence type="ECO:0000256" key="5">
    <source>
        <dbReference type="ARBA" id="ARBA00023136"/>
    </source>
</evidence>
<dbReference type="SUPFAM" id="SSF53822">
    <property type="entry name" value="Periplasmic binding protein-like I"/>
    <property type="match status" value="1"/>
</dbReference>
<evidence type="ECO:0000256" key="1">
    <source>
        <dbReference type="ARBA" id="ARBA00004193"/>
    </source>
</evidence>
<reference evidence="8 9" key="1">
    <citation type="journal article" date="2012" name="J. Bacteriol.">
        <title>Genome Sequence of the Bacteriocin-Producing Strain Lactococcus garvieae DCC43.</title>
        <authorList>
            <person name="Gabrielsen C."/>
            <person name="Brede D.A."/>
            <person name="Hernandez P.E."/>
            <person name="Nes I.F."/>
            <person name="Diep D.B."/>
        </authorList>
    </citation>
    <scope>NUCLEOTIDE SEQUENCE [LARGE SCALE GENOMIC DNA]</scope>
    <source>
        <strain evidence="8 9">DCC43</strain>
    </source>
</reference>
<name>K2PUN9_9LACT</name>
<dbReference type="InterPro" id="IPR003760">
    <property type="entry name" value="PnrA-like"/>
</dbReference>
<dbReference type="CDD" id="cd06354">
    <property type="entry name" value="PBP1_PrnA-like"/>
    <property type="match status" value="1"/>
</dbReference>
<evidence type="ECO:0000313" key="8">
    <source>
        <dbReference type="EMBL" id="EKF51136.1"/>
    </source>
</evidence>
<comment type="caution">
    <text evidence="8">The sequence shown here is derived from an EMBL/GenBank/DDBJ whole genome shotgun (WGS) entry which is preliminary data.</text>
</comment>
<dbReference type="Proteomes" id="UP000006787">
    <property type="component" value="Unassembled WGS sequence"/>
</dbReference>
<dbReference type="AlphaFoldDB" id="K2PUN9"/>
<proteinExistence type="inferred from homology"/>
<dbReference type="Pfam" id="PF02608">
    <property type="entry name" value="Bmp"/>
    <property type="match status" value="1"/>
</dbReference>
<accession>K2PUN9</accession>
<dbReference type="InterPro" id="IPR050957">
    <property type="entry name" value="BMP_lipoprotein"/>
</dbReference>
<keyword evidence="5" id="KW-0472">Membrane</keyword>
<dbReference type="EMBL" id="AMQS01000022">
    <property type="protein sequence ID" value="EKF51136.1"/>
    <property type="molecule type" value="Genomic_DNA"/>
</dbReference>
<evidence type="ECO:0000256" key="2">
    <source>
        <dbReference type="ARBA" id="ARBA00008610"/>
    </source>
</evidence>
<comment type="similarity">
    <text evidence="2">Belongs to the BMP lipoprotein family.</text>
</comment>
<feature type="domain" description="ABC transporter substrate-binding protein PnrA-like" evidence="7">
    <location>
        <begin position="50"/>
        <end position="354"/>
    </location>
</feature>
<evidence type="ECO:0000313" key="9">
    <source>
        <dbReference type="Proteomes" id="UP000006787"/>
    </source>
</evidence>
<keyword evidence="4" id="KW-0732">Signal</keyword>
<dbReference type="InterPro" id="IPR028082">
    <property type="entry name" value="Peripla_BP_I"/>
</dbReference>
<dbReference type="GO" id="GO:0005886">
    <property type="term" value="C:plasma membrane"/>
    <property type="evidence" value="ECO:0007669"/>
    <property type="project" value="UniProtKB-SubCell"/>
</dbReference>
<dbReference type="eggNOG" id="COG1744">
    <property type="taxonomic scope" value="Bacteria"/>
</dbReference>
<keyword evidence="3" id="KW-1003">Cell membrane</keyword>
<protein>
    <submittedName>
        <fullName evidence="8">Nucleoside-binding protein</fullName>
    </submittedName>
</protein>
<keyword evidence="6" id="KW-0449">Lipoprotein</keyword>
<gene>
    <name evidence="8" type="ORF">C426_1489</name>
</gene>
<dbReference type="Gene3D" id="3.40.50.2300">
    <property type="match status" value="2"/>
</dbReference>
<dbReference type="PATRIC" id="fig|1231377.3.peg.1480"/>
<dbReference type="PANTHER" id="PTHR34296:SF2">
    <property type="entry name" value="ABC TRANSPORTER GUANOSINE-BINDING PROTEIN NUPN"/>
    <property type="match status" value="1"/>
</dbReference>
<dbReference type="PANTHER" id="PTHR34296">
    <property type="entry name" value="TRANSCRIPTIONAL ACTIVATOR PROTEIN MED"/>
    <property type="match status" value="1"/>
</dbReference>